<dbReference type="OrthoDB" id="315417at2"/>
<dbReference type="InterPro" id="IPR001054">
    <property type="entry name" value="A/G_cyclase"/>
</dbReference>
<evidence type="ECO:0000313" key="21">
    <source>
        <dbReference type="Proteomes" id="UP000003250"/>
    </source>
</evidence>
<reference evidence="20 21" key="1">
    <citation type="journal article" date="2012" name="J. Bacteriol.">
        <title>Draft Genome Sequence of Mesorhizobium alhagi CCNWXJ12-2T, a Novel Salt-Resistant Species Isolated from the Desert of Northwestern China.</title>
        <authorList>
            <person name="Zhou M."/>
            <person name="Chen W."/>
            <person name="Chen H."/>
            <person name="Wei G."/>
        </authorList>
    </citation>
    <scope>NUCLEOTIDE SEQUENCE [LARGE SCALE GENOMIC DNA]</scope>
    <source>
        <strain evidence="20 21">CCNWXJ12-2</strain>
    </source>
</reference>
<name>H0HMW8_9HYPH</name>
<comment type="similarity">
    <text evidence="17">Belongs to the adenylyl cyclase class-4/guanylyl cyclase family.</text>
</comment>
<keyword evidence="9" id="KW-0460">Magnesium</keyword>
<keyword evidence="8" id="KW-0067">ATP-binding</keyword>
<dbReference type="Proteomes" id="UP000003250">
    <property type="component" value="Unassembled WGS sequence"/>
</dbReference>
<feature type="transmembrane region" description="Helical" evidence="18">
    <location>
        <begin position="92"/>
        <end position="112"/>
    </location>
</feature>
<dbReference type="InterPro" id="IPR050401">
    <property type="entry name" value="Cyclic_nucleotide_synthase"/>
</dbReference>
<dbReference type="RefSeq" id="WP_008835130.1">
    <property type="nucleotide sequence ID" value="NZ_AHAM01000049.1"/>
</dbReference>
<comment type="subunit">
    <text evidence="16">Homodimer. Can also exist as monomer.</text>
</comment>
<dbReference type="PATRIC" id="fig|1107882.3.peg.1453"/>
<protein>
    <recommendedName>
        <fullName evidence="4">Adenylate cyclase</fullName>
        <ecNumber evidence="3">4.6.1.1</ecNumber>
    </recommendedName>
    <alternativeName>
        <fullName evidence="14">ATP pyrophosphate-lyase</fullName>
    </alternativeName>
    <alternativeName>
        <fullName evidence="15">Adenylyl cyclase</fullName>
    </alternativeName>
</protein>
<feature type="transmembrane region" description="Helical" evidence="18">
    <location>
        <begin position="173"/>
        <end position="197"/>
    </location>
</feature>
<evidence type="ECO:0000256" key="18">
    <source>
        <dbReference type="SAM" id="Phobius"/>
    </source>
</evidence>
<keyword evidence="7" id="KW-0547">Nucleotide-binding</keyword>
<dbReference type="InterPro" id="IPR018297">
    <property type="entry name" value="A/G_cyclase_CS"/>
</dbReference>
<feature type="transmembrane region" description="Helical" evidence="18">
    <location>
        <begin position="39"/>
        <end position="60"/>
    </location>
</feature>
<dbReference type="PROSITE" id="PS00452">
    <property type="entry name" value="GUANYLATE_CYCLASE_1"/>
    <property type="match status" value="1"/>
</dbReference>
<dbReference type="Pfam" id="PF20967">
    <property type="entry name" value="MASE7"/>
    <property type="match status" value="1"/>
</dbReference>
<keyword evidence="11" id="KW-0115">cAMP biosynthesis</keyword>
<feature type="transmembrane region" description="Helical" evidence="18">
    <location>
        <begin position="66"/>
        <end position="85"/>
    </location>
</feature>
<dbReference type="SMART" id="SM00044">
    <property type="entry name" value="CYCc"/>
    <property type="match status" value="1"/>
</dbReference>
<evidence type="ECO:0000256" key="3">
    <source>
        <dbReference type="ARBA" id="ARBA00012201"/>
    </source>
</evidence>
<evidence type="ECO:0000256" key="8">
    <source>
        <dbReference type="ARBA" id="ARBA00022840"/>
    </source>
</evidence>
<dbReference type="Pfam" id="PF00211">
    <property type="entry name" value="Guanylate_cyc"/>
    <property type="match status" value="1"/>
</dbReference>
<evidence type="ECO:0000259" key="19">
    <source>
        <dbReference type="PROSITE" id="PS50125"/>
    </source>
</evidence>
<evidence type="ECO:0000256" key="16">
    <source>
        <dbReference type="ARBA" id="ARBA00064436"/>
    </source>
</evidence>
<dbReference type="SUPFAM" id="SSF55073">
    <property type="entry name" value="Nucleotide cyclase"/>
    <property type="match status" value="1"/>
</dbReference>
<dbReference type="PANTHER" id="PTHR11920:SF335">
    <property type="entry name" value="GUANYLATE CYCLASE"/>
    <property type="match status" value="1"/>
</dbReference>
<evidence type="ECO:0000313" key="20">
    <source>
        <dbReference type="EMBL" id="EHK57933.1"/>
    </source>
</evidence>
<sequence>MTFVAAIEHFAQPALKPFGRYLNYGVGDPHRREERAAALLNFVSLATVFSNTGFAVIFLLLGPVRYLPFVAALLAFSLVWLATPLLHRFGTLAAGTYLWATAAVGLSAYALIAGADAGLQYFLLAGPGILIMILGSGRLGLASMYFSVYLVVFAAIELAFPRQSTIMPMPESVATFTFILSVSMSAIINFIAAFYTFRRAEASEDALEAEHERSERLLLNLMPASIAVRLKQRPDEIIADDLPAVTILFADIVGFTPRAARLPADRLVSFLNRIFSEFDRLAAEHGLEKIKTIGDAYMVAGGLPEKQEGHARAVAGIALDMLEVTAALSRELGEEIAVRIGIHSGPAVAGVIGSRKLFYDVWGDTVNTAARMEQYGQAGRIQVSHEARQAIGEGYSFEERGMVLIKGKGRMKLHFLTGRAEAFDSASNPAAA</sequence>
<dbReference type="GO" id="GO:0005886">
    <property type="term" value="C:plasma membrane"/>
    <property type="evidence" value="ECO:0007669"/>
    <property type="project" value="UniProtKB-ARBA"/>
</dbReference>
<accession>H0HMW8</accession>
<dbReference type="CDD" id="cd07302">
    <property type="entry name" value="CHD"/>
    <property type="match status" value="1"/>
</dbReference>
<evidence type="ECO:0000256" key="6">
    <source>
        <dbReference type="ARBA" id="ARBA00022723"/>
    </source>
</evidence>
<comment type="catalytic activity">
    <reaction evidence="1">
        <text>ATP = 3',5'-cyclic AMP + diphosphate</text>
        <dbReference type="Rhea" id="RHEA:15389"/>
        <dbReference type="ChEBI" id="CHEBI:30616"/>
        <dbReference type="ChEBI" id="CHEBI:33019"/>
        <dbReference type="ChEBI" id="CHEBI:58165"/>
        <dbReference type="EC" id="4.6.1.1"/>
    </reaction>
</comment>
<evidence type="ECO:0000256" key="4">
    <source>
        <dbReference type="ARBA" id="ARBA00021420"/>
    </source>
</evidence>
<evidence type="ECO:0000256" key="15">
    <source>
        <dbReference type="ARBA" id="ARBA00032637"/>
    </source>
</evidence>
<dbReference type="FunFam" id="3.30.70.1230:FF:000033">
    <property type="entry name" value="Adenylate cyclase"/>
    <property type="match status" value="1"/>
</dbReference>
<dbReference type="PANTHER" id="PTHR11920">
    <property type="entry name" value="GUANYLYL CYCLASE"/>
    <property type="match status" value="1"/>
</dbReference>
<evidence type="ECO:0000256" key="17">
    <source>
        <dbReference type="RuleBase" id="RU000405"/>
    </source>
</evidence>
<evidence type="ECO:0000256" key="13">
    <source>
        <dbReference type="ARBA" id="ARBA00023239"/>
    </source>
</evidence>
<evidence type="ECO:0000256" key="7">
    <source>
        <dbReference type="ARBA" id="ARBA00022741"/>
    </source>
</evidence>
<keyword evidence="5 18" id="KW-0812">Transmembrane</keyword>
<organism evidence="20 21">
    <name type="scientific">Mesorhizobium alhagi CCNWXJ12-2</name>
    <dbReference type="NCBI Taxonomy" id="1107882"/>
    <lineage>
        <taxon>Bacteria</taxon>
        <taxon>Pseudomonadati</taxon>
        <taxon>Pseudomonadota</taxon>
        <taxon>Alphaproteobacteria</taxon>
        <taxon>Hyphomicrobiales</taxon>
        <taxon>Phyllobacteriaceae</taxon>
        <taxon>Allomesorhizobium</taxon>
    </lineage>
</organism>
<feature type="domain" description="Guanylate cyclase" evidence="19">
    <location>
        <begin position="246"/>
        <end position="373"/>
    </location>
</feature>
<dbReference type="GO" id="GO:0004016">
    <property type="term" value="F:adenylate cyclase activity"/>
    <property type="evidence" value="ECO:0007669"/>
    <property type="project" value="UniProtKB-EC"/>
</dbReference>
<dbReference type="GO" id="GO:0006171">
    <property type="term" value="P:cAMP biosynthetic process"/>
    <property type="evidence" value="ECO:0007669"/>
    <property type="project" value="UniProtKB-KW"/>
</dbReference>
<dbReference type="InterPro" id="IPR048432">
    <property type="entry name" value="MASE7"/>
</dbReference>
<dbReference type="GO" id="GO:0046872">
    <property type="term" value="F:metal ion binding"/>
    <property type="evidence" value="ECO:0007669"/>
    <property type="project" value="UniProtKB-KW"/>
</dbReference>
<evidence type="ECO:0000256" key="5">
    <source>
        <dbReference type="ARBA" id="ARBA00022692"/>
    </source>
</evidence>
<evidence type="ECO:0000256" key="1">
    <source>
        <dbReference type="ARBA" id="ARBA00001593"/>
    </source>
</evidence>
<evidence type="ECO:0000256" key="10">
    <source>
        <dbReference type="ARBA" id="ARBA00022989"/>
    </source>
</evidence>
<keyword evidence="13 17" id="KW-0456">Lyase</keyword>
<dbReference type="Gene3D" id="3.30.70.1230">
    <property type="entry name" value="Nucleotide cyclase"/>
    <property type="match status" value="1"/>
</dbReference>
<keyword evidence="12 18" id="KW-0472">Membrane</keyword>
<dbReference type="AlphaFoldDB" id="H0HMW8"/>
<keyword evidence="6" id="KW-0479">Metal-binding</keyword>
<keyword evidence="10 18" id="KW-1133">Transmembrane helix</keyword>
<evidence type="ECO:0000256" key="11">
    <source>
        <dbReference type="ARBA" id="ARBA00022998"/>
    </source>
</evidence>
<evidence type="ECO:0000256" key="14">
    <source>
        <dbReference type="ARBA" id="ARBA00032597"/>
    </source>
</evidence>
<dbReference type="GO" id="GO:0005524">
    <property type="term" value="F:ATP binding"/>
    <property type="evidence" value="ECO:0007669"/>
    <property type="project" value="UniProtKB-KW"/>
</dbReference>
<evidence type="ECO:0000256" key="9">
    <source>
        <dbReference type="ARBA" id="ARBA00022842"/>
    </source>
</evidence>
<keyword evidence="21" id="KW-1185">Reference proteome</keyword>
<gene>
    <name evidence="20" type="ORF">MAXJ12_07422</name>
</gene>
<dbReference type="InterPro" id="IPR029787">
    <property type="entry name" value="Nucleotide_cyclase"/>
</dbReference>
<comment type="subcellular location">
    <subcellularLocation>
        <location evidence="2">Membrane</location>
    </subcellularLocation>
</comment>
<dbReference type="EMBL" id="AHAM01000049">
    <property type="protein sequence ID" value="EHK57933.1"/>
    <property type="molecule type" value="Genomic_DNA"/>
</dbReference>
<proteinExistence type="inferred from homology"/>
<evidence type="ECO:0000256" key="2">
    <source>
        <dbReference type="ARBA" id="ARBA00004370"/>
    </source>
</evidence>
<dbReference type="GO" id="GO:0035556">
    <property type="term" value="P:intracellular signal transduction"/>
    <property type="evidence" value="ECO:0007669"/>
    <property type="project" value="InterPro"/>
</dbReference>
<dbReference type="PROSITE" id="PS50125">
    <property type="entry name" value="GUANYLATE_CYCLASE_2"/>
    <property type="match status" value="1"/>
</dbReference>
<dbReference type="EC" id="4.6.1.1" evidence="3"/>
<evidence type="ECO:0000256" key="12">
    <source>
        <dbReference type="ARBA" id="ARBA00023136"/>
    </source>
</evidence>